<evidence type="ECO:0000313" key="11">
    <source>
        <dbReference type="Proteomes" id="UP001595583"/>
    </source>
</evidence>
<keyword evidence="11" id="KW-1185">Reference proteome</keyword>
<keyword evidence="1 5" id="KW-0963">Cytoplasm</keyword>
<dbReference type="SMART" id="SM00448">
    <property type="entry name" value="REC"/>
    <property type="match status" value="1"/>
</dbReference>
<feature type="domain" description="CheB-type methylesterase" evidence="9">
    <location>
        <begin position="145"/>
        <end position="335"/>
    </location>
</feature>
<dbReference type="Pfam" id="PF01339">
    <property type="entry name" value="CheB_methylest"/>
    <property type="match status" value="1"/>
</dbReference>
<evidence type="ECO:0000313" key="10">
    <source>
        <dbReference type="EMBL" id="MFC3204842.1"/>
    </source>
</evidence>
<dbReference type="InterPro" id="IPR001789">
    <property type="entry name" value="Sig_transdc_resp-reg_receiver"/>
</dbReference>
<dbReference type="InterPro" id="IPR000673">
    <property type="entry name" value="Sig_transdc_resp-reg_Me-estase"/>
</dbReference>
<proteinExistence type="inferred from homology"/>
<dbReference type="InterPro" id="IPR011006">
    <property type="entry name" value="CheY-like_superfamily"/>
</dbReference>
<dbReference type="NCBIfam" id="NF009206">
    <property type="entry name" value="PRK12555.1"/>
    <property type="match status" value="1"/>
</dbReference>
<evidence type="ECO:0000259" key="9">
    <source>
        <dbReference type="PROSITE" id="PS50122"/>
    </source>
</evidence>
<feature type="modified residue" description="4-aspartylphosphate" evidence="5 7">
    <location>
        <position position="53"/>
    </location>
</feature>
<dbReference type="PIRSF" id="PIRSF000876">
    <property type="entry name" value="RR_chemtxs_CheB"/>
    <property type="match status" value="1"/>
</dbReference>
<keyword evidence="3 5" id="KW-0378">Hydrolase</keyword>
<sequence length="341" mass="35849">MRIGIVNDKMIEAEAMRRVLALAPRHQLVWTANDGAEAVDMCMRDRPDLILMDLVMPQMDGIEATRRIMAQSPCAILIVTADIETNAARVFAAMGQGALDAVDTPLLGTDDPEVSGRAVLAKIDAIARLVGEKNSGRRLTANRNVAPSSPLVAIGASAGGPAALAEILTNLPRNFPAAIVIVQHVDARFAPGLVNWLGQHSAMPVKLACEGDRAVPGTVLLAGTDDHLVFKSKAQLGYTSTPIDQIYRPSIDVFFNSVGRVCSGPLIGVLLTGMGSDGAQGLKVLRGLGHYTIAQDQATSAVYGMPKAAATIAAATDVLPLNRIASKLAELLGSQPPLEKL</sequence>
<dbReference type="CDD" id="cd16432">
    <property type="entry name" value="CheB_Rec"/>
    <property type="match status" value="1"/>
</dbReference>
<dbReference type="PANTHER" id="PTHR42872">
    <property type="entry name" value="PROTEIN-GLUTAMATE METHYLESTERASE/PROTEIN-GLUTAMINE GLUTAMINASE"/>
    <property type="match status" value="1"/>
</dbReference>
<comment type="caution">
    <text evidence="10">The sequence shown here is derived from an EMBL/GenBank/DDBJ whole genome shotgun (WGS) entry which is preliminary data.</text>
</comment>
<comment type="subcellular location">
    <subcellularLocation>
        <location evidence="5">Cytoplasm</location>
    </subcellularLocation>
</comment>
<comment type="catalytic activity">
    <reaction evidence="5">
        <text>L-glutaminyl-[protein] + H2O = L-glutamyl-[protein] + NH4(+)</text>
        <dbReference type="Rhea" id="RHEA:16441"/>
        <dbReference type="Rhea" id="RHEA-COMP:10207"/>
        <dbReference type="Rhea" id="RHEA-COMP:10208"/>
        <dbReference type="ChEBI" id="CHEBI:15377"/>
        <dbReference type="ChEBI" id="CHEBI:28938"/>
        <dbReference type="ChEBI" id="CHEBI:29973"/>
        <dbReference type="ChEBI" id="CHEBI:30011"/>
        <dbReference type="EC" id="3.5.1.44"/>
    </reaction>
</comment>
<feature type="active site" evidence="5 6">
    <location>
        <position position="157"/>
    </location>
</feature>
<gene>
    <name evidence="5" type="primary">cheB</name>
    <name evidence="10" type="ORF">ACFOHJ_01310</name>
</gene>
<feature type="domain" description="Response regulatory" evidence="8">
    <location>
        <begin position="2"/>
        <end position="119"/>
    </location>
</feature>
<keyword evidence="2 5" id="KW-0145">Chemotaxis</keyword>
<dbReference type="PROSITE" id="PS50110">
    <property type="entry name" value="RESPONSE_REGULATORY"/>
    <property type="match status" value="1"/>
</dbReference>
<evidence type="ECO:0000256" key="3">
    <source>
        <dbReference type="ARBA" id="ARBA00022801"/>
    </source>
</evidence>
<evidence type="ECO:0000256" key="5">
    <source>
        <dbReference type="HAMAP-Rule" id="MF_00099"/>
    </source>
</evidence>
<accession>A0ABV7K686</accession>
<dbReference type="CDD" id="cd17541">
    <property type="entry name" value="REC_CheB-like"/>
    <property type="match status" value="1"/>
</dbReference>
<evidence type="ECO:0000256" key="1">
    <source>
        <dbReference type="ARBA" id="ARBA00022490"/>
    </source>
</evidence>
<evidence type="ECO:0000256" key="4">
    <source>
        <dbReference type="ARBA" id="ARBA00048267"/>
    </source>
</evidence>
<keyword evidence="5 7" id="KW-0597">Phosphoprotein</keyword>
<dbReference type="SUPFAM" id="SSF52172">
    <property type="entry name" value="CheY-like"/>
    <property type="match status" value="1"/>
</dbReference>
<dbReference type="EC" id="3.5.1.44" evidence="5"/>
<reference evidence="11" key="1">
    <citation type="journal article" date="2019" name="Int. J. Syst. Evol. Microbiol.">
        <title>The Global Catalogue of Microorganisms (GCM) 10K type strain sequencing project: providing services to taxonomists for standard genome sequencing and annotation.</title>
        <authorList>
            <consortium name="The Broad Institute Genomics Platform"/>
            <consortium name="The Broad Institute Genome Sequencing Center for Infectious Disease"/>
            <person name="Wu L."/>
            <person name="Ma J."/>
        </authorList>
    </citation>
    <scope>NUCLEOTIDE SEQUENCE [LARGE SCALE GENOMIC DNA]</scope>
    <source>
        <strain evidence="11">KCTC 52165</strain>
    </source>
</reference>
<dbReference type="EC" id="3.1.1.61" evidence="5"/>
<dbReference type="Pfam" id="PF00072">
    <property type="entry name" value="Response_reg"/>
    <property type="match status" value="1"/>
</dbReference>
<comment type="domain">
    <text evidence="5">Contains a C-terminal catalytic domain, and an N-terminal region which modulates catalytic activity.</text>
</comment>
<evidence type="ECO:0000256" key="6">
    <source>
        <dbReference type="PROSITE-ProRule" id="PRU00050"/>
    </source>
</evidence>
<evidence type="ECO:0000259" key="8">
    <source>
        <dbReference type="PROSITE" id="PS50110"/>
    </source>
</evidence>
<dbReference type="Gene3D" id="3.40.50.2300">
    <property type="match status" value="1"/>
</dbReference>
<dbReference type="PANTHER" id="PTHR42872:SF6">
    <property type="entry name" value="PROTEIN-GLUTAMATE METHYLESTERASE_PROTEIN-GLUTAMINE GLUTAMINASE"/>
    <property type="match status" value="1"/>
</dbReference>
<name>A0ABV7K686_9HYPH</name>
<dbReference type="Gene3D" id="3.40.50.180">
    <property type="entry name" value="Methylesterase CheB, C-terminal domain"/>
    <property type="match status" value="1"/>
</dbReference>
<comment type="catalytic activity">
    <reaction evidence="4 5">
        <text>[protein]-L-glutamate 5-O-methyl ester + H2O = L-glutamyl-[protein] + methanol + H(+)</text>
        <dbReference type="Rhea" id="RHEA:23236"/>
        <dbReference type="Rhea" id="RHEA-COMP:10208"/>
        <dbReference type="Rhea" id="RHEA-COMP:10311"/>
        <dbReference type="ChEBI" id="CHEBI:15377"/>
        <dbReference type="ChEBI" id="CHEBI:15378"/>
        <dbReference type="ChEBI" id="CHEBI:17790"/>
        <dbReference type="ChEBI" id="CHEBI:29973"/>
        <dbReference type="ChEBI" id="CHEBI:82795"/>
        <dbReference type="EC" id="3.1.1.61"/>
    </reaction>
</comment>
<dbReference type="Proteomes" id="UP001595583">
    <property type="component" value="Unassembled WGS sequence"/>
</dbReference>
<dbReference type="InterPro" id="IPR008248">
    <property type="entry name" value="CheB-like"/>
</dbReference>
<dbReference type="PROSITE" id="PS50122">
    <property type="entry name" value="CHEB"/>
    <property type="match status" value="1"/>
</dbReference>
<evidence type="ECO:0000256" key="2">
    <source>
        <dbReference type="ARBA" id="ARBA00022500"/>
    </source>
</evidence>
<dbReference type="EMBL" id="JBHRTK010000001">
    <property type="protein sequence ID" value="MFC3204842.1"/>
    <property type="molecule type" value="Genomic_DNA"/>
</dbReference>
<dbReference type="SUPFAM" id="SSF52738">
    <property type="entry name" value="Methylesterase CheB, C-terminal domain"/>
    <property type="match status" value="1"/>
</dbReference>
<dbReference type="InterPro" id="IPR035909">
    <property type="entry name" value="CheB_C"/>
</dbReference>
<protein>
    <recommendedName>
        <fullName evidence="5">Protein-glutamate methylesterase/protein-glutamine glutaminase</fullName>
        <ecNumber evidence="5">3.1.1.61</ecNumber>
        <ecNumber evidence="5">3.5.1.44</ecNumber>
    </recommendedName>
</protein>
<comment type="function">
    <text evidence="5">Involved in chemotaxis. Part of a chemotaxis signal transduction system that modulates chemotaxis in response to various stimuli. Catalyzes the demethylation of specific methylglutamate residues introduced into the chemoreceptors (methyl-accepting chemotaxis proteins or MCP) by CheR. Also mediates the irreversible deamidation of specific glutamine residues to glutamic acid.</text>
</comment>
<feature type="active site" evidence="5 6">
    <location>
        <position position="184"/>
    </location>
</feature>
<dbReference type="RefSeq" id="WP_378217695.1">
    <property type="nucleotide sequence ID" value="NZ_JBHRTK010000001.1"/>
</dbReference>
<dbReference type="HAMAP" id="MF_00099">
    <property type="entry name" value="CheB_chemtxs"/>
    <property type="match status" value="1"/>
</dbReference>
<comment type="PTM">
    <text evidence="5">Phosphorylated by CheA. Phosphorylation of the N-terminal regulatory domain activates the methylesterase activity.</text>
</comment>
<evidence type="ECO:0000256" key="7">
    <source>
        <dbReference type="PROSITE-ProRule" id="PRU00169"/>
    </source>
</evidence>
<organism evidence="10 11">
    <name type="scientific">Aquamicrobium soli</name>
    <dbReference type="NCBI Taxonomy" id="1811518"/>
    <lineage>
        <taxon>Bacteria</taxon>
        <taxon>Pseudomonadati</taxon>
        <taxon>Pseudomonadota</taxon>
        <taxon>Alphaproteobacteria</taxon>
        <taxon>Hyphomicrobiales</taxon>
        <taxon>Phyllobacteriaceae</taxon>
        <taxon>Aquamicrobium</taxon>
    </lineage>
</organism>
<feature type="active site" evidence="5 6">
    <location>
        <position position="277"/>
    </location>
</feature>
<comment type="similarity">
    <text evidence="5">Belongs to the CheB family.</text>
</comment>